<proteinExistence type="predicted"/>
<gene>
    <name evidence="1" type="ORF">TARUN_3183</name>
</gene>
<name>A0A395NSX4_TRIAR</name>
<dbReference type="STRING" id="490622.A0A395NSX4"/>
<sequence length="88" mass="9490">MVCGKCLKLTKSTKLATPEVKKKSEMYYGSPASAKASGSKSATLGNTGVSKVKLPLSFSRHHFKRGANESQILKVCTAKYIITMLHAD</sequence>
<dbReference type="EMBL" id="PXOA01000178">
    <property type="protein sequence ID" value="RFU79054.1"/>
    <property type="molecule type" value="Genomic_DNA"/>
</dbReference>
<dbReference type="Proteomes" id="UP000266272">
    <property type="component" value="Unassembled WGS sequence"/>
</dbReference>
<dbReference type="AlphaFoldDB" id="A0A395NSX4"/>
<keyword evidence="2" id="KW-1185">Reference proteome</keyword>
<comment type="caution">
    <text evidence="1">The sequence shown here is derived from an EMBL/GenBank/DDBJ whole genome shotgun (WGS) entry which is preliminary data.</text>
</comment>
<evidence type="ECO:0000313" key="2">
    <source>
        <dbReference type="Proteomes" id="UP000266272"/>
    </source>
</evidence>
<protein>
    <submittedName>
        <fullName evidence="1">Cript family</fullName>
    </submittedName>
</protein>
<organism evidence="1 2">
    <name type="scientific">Trichoderma arundinaceum</name>
    <dbReference type="NCBI Taxonomy" id="490622"/>
    <lineage>
        <taxon>Eukaryota</taxon>
        <taxon>Fungi</taxon>
        <taxon>Dikarya</taxon>
        <taxon>Ascomycota</taxon>
        <taxon>Pezizomycotina</taxon>
        <taxon>Sordariomycetes</taxon>
        <taxon>Hypocreomycetidae</taxon>
        <taxon>Hypocreales</taxon>
        <taxon>Hypocreaceae</taxon>
        <taxon>Trichoderma</taxon>
    </lineage>
</organism>
<dbReference type="OrthoDB" id="147332at2759"/>
<accession>A0A395NSX4</accession>
<evidence type="ECO:0000313" key="1">
    <source>
        <dbReference type="EMBL" id="RFU79054.1"/>
    </source>
</evidence>
<reference evidence="1 2" key="1">
    <citation type="journal article" date="2018" name="PLoS Pathog.">
        <title>Evolution of structural diversity of trichothecenes, a family of toxins produced by plant pathogenic and entomopathogenic fungi.</title>
        <authorList>
            <person name="Proctor R.H."/>
            <person name="McCormick S.P."/>
            <person name="Kim H.S."/>
            <person name="Cardoza R.E."/>
            <person name="Stanley A.M."/>
            <person name="Lindo L."/>
            <person name="Kelly A."/>
            <person name="Brown D.W."/>
            <person name="Lee T."/>
            <person name="Vaughan M.M."/>
            <person name="Alexander N.J."/>
            <person name="Busman M."/>
            <person name="Gutierrez S."/>
        </authorList>
    </citation>
    <scope>NUCLEOTIDE SEQUENCE [LARGE SCALE GENOMIC DNA]</scope>
    <source>
        <strain evidence="1 2">IBT 40837</strain>
    </source>
</reference>